<comment type="similarity">
    <text evidence="1">Belongs to the SMP-30/CGR1 family.</text>
</comment>
<sequence>MVNELSCVVECSDLLGEGPVWSVQEQTLYWVDIVGRAARSYSPSTGQRREWSMPSEIGALALRTCGGALVALRSGFALLDLHTGALTAVCDPEPAQPDNLFNDGACDRAGRFWAGTLHQDEIEPLGSLYRLGADLDCTRMLSDLVIANGMGWSPDDRTMYFTDSGHGRIYAFDYDLERGELSSQRTFAEVDERDGVPDGLTVDSDGYVWAALWDGGAIRRYAPDGKLAEIIELPVPRPTSCAFGGPELSTLFITSARDGLDERTLHEAPLSGSVLALETAVTGIPEPTFGA</sequence>
<feature type="domain" description="SMP-30/Gluconolactonase/LRE-like region" evidence="2">
    <location>
        <begin position="15"/>
        <end position="257"/>
    </location>
</feature>
<gene>
    <name evidence="3" type="ORF">GCM10009740_38310</name>
</gene>
<dbReference type="PANTHER" id="PTHR10907:SF47">
    <property type="entry name" value="REGUCALCIN"/>
    <property type="match status" value="1"/>
</dbReference>
<evidence type="ECO:0000313" key="3">
    <source>
        <dbReference type="EMBL" id="GAA1501741.1"/>
    </source>
</evidence>
<evidence type="ECO:0000313" key="4">
    <source>
        <dbReference type="Proteomes" id="UP001501285"/>
    </source>
</evidence>
<organism evidence="3 4">
    <name type="scientific">Terrabacter terrae</name>
    <dbReference type="NCBI Taxonomy" id="318434"/>
    <lineage>
        <taxon>Bacteria</taxon>
        <taxon>Bacillati</taxon>
        <taxon>Actinomycetota</taxon>
        <taxon>Actinomycetes</taxon>
        <taxon>Micrococcales</taxon>
        <taxon>Intrasporangiaceae</taxon>
        <taxon>Terrabacter</taxon>
    </lineage>
</organism>
<dbReference type="SUPFAM" id="SSF63829">
    <property type="entry name" value="Calcium-dependent phosphotriesterase"/>
    <property type="match status" value="1"/>
</dbReference>
<dbReference type="Proteomes" id="UP001501285">
    <property type="component" value="Unassembled WGS sequence"/>
</dbReference>
<comment type="caution">
    <text evidence="3">The sequence shown here is derived from an EMBL/GenBank/DDBJ whole genome shotgun (WGS) entry which is preliminary data.</text>
</comment>
<reference evidence="3 4" key="1">
    <citation type="journal article" date="2019" name="Int. J. Syst. Evol. Microbiol.">
        <title>The Global Catalogue of Microorganisms (GCM) 10K type strain sequencing project: providing services to taxonomists for standard genome sequencing and annotation.</title>
        <authorList>
            <consortium name="The Broad Institute Genomics Platform"/>
            <consortium name="The Broad Institute Genome Sequencing Center for Infectious Disease"/>
            <person name="Wu L."/>
            <person name="Ma J."/>
        </authorList>
    </citation>
    <scope>NUCLEOTIDE SEQUENCE [LARGE SCALE GENOMIC DNA]</scope>
    <source>
        <strain evidence="3 4">JCM 14283</strain>
    </source>
</reference>
<evidence type="ECO:0000256" key="1">
    <source>
        <dbReference type="ARBA" id="ARBA00008853"/>
    </source>
</evidence>
<dbReference type="InterPro" id="IPR011042">
    <property type="entry name" value="6-blade_b-propeller_TolB-like"/>
</dbReference>
<protein>
    <recommendedName>
        <fullName evidence="2">SMP-30/Gluconolactonase/LRE-like region domain-containing protein</fullName>
    </recommendedName>
</protein>
<dbReference type="Gene3D" id="2.120.10.30">
    <property type="entry name" value="TolB, C-terminal domain"/>
    <property type="match status" value="1"/>
</dbReference>
<dbReference type="RefSeq" id="WP_343994591.1">
    <property type="nucleotide sequence ID" value="NZ_BAAANB010000100.1"/>
</dbReference>
<keyword evidence="4" id="KW-1185">Reference proteome</keyword>
<dbReference type="Pfam" id="PF08450">
    <property type="entry name" value="SGL"/>
    <property type="match status" value="1"/>
</dbReference>
<dbReference type="EMBL" id="BAAANB010000100">
    <property type="protein sequence ID" value="GAA1501741.1"/>
    <property type="molecule type" value="Genomic_DNA"/>
</dbReference>
<accession>A0ABN1ZPH1</accession>
<dbReference type="InterPro" id="IPR013658">
    <property type="entry name" value="SGL"/>
</dbReference>
<dbReference type="InterPro" id="IPR005511">
    <property type="entry name" value="SMP-30"/>
</dbReference>
<evidence type="ECO:0000259" key="2">
    <source>
        <dbReference type="Pfam" id="PF08450"/>
    </source>
</evidence>
<dbReference type="PANTHER" id="PTHR10907">
    <property type="entry name" value="REGUCALCIN"/>
    <property type="match status" value="1"/>
</dbReference>
<dbReference type="PRINTS" id="PR01790">
    <property type="entry name" value="SMP30FAMILY"/>
</dbReference>
<proteinExistence type="inferred from homology"/>
<name>A0ABN1ZPH1_9MICO</name>